<evidence type="ECO:0000256" key="5">
    <source>
        <dbReference type="ARBA" id="ARBA00023136"/>
    </source>
</evidence>
<evidence type="ECO:0000256" key="6">
    <source>
        <dbReference type="ARBA" id="ARBA00023315"/>
    </source>
</evidence>
<dbReference type="EC" id="2.3.1.225" evidence="7"/>
<comment type="similarity">
    <text evidence="7">Belongs to the DHHC palmitoyltransferase family.</text>
</comment>
<protein>
    <recommendedName>
        <fullName evidence="7">Palmitoyltransferase</fullName>
        <ecNumber evidence="7">2.3.1.225</ecNumber>
    </recommendedName>
</protein>
<keyword evidence="4 7" id="KW-1133">Transmembrane helix</keyword>
<dbReference type="GO" id="GO:0005794">
    <property type="term" value="C:Golgi apparatus"/>
    <property type="evidence" value="ECO:0000318"/>
    <property type="project" value="GO_Central"/>
</dbReference>
<gene>
    <name evidence="10" type="primary">ZDHHC11</name>
</gene>
<feature type="region of interest" description="Disordered" evidence="8">
    <location>
        <begin position="278"/>
        <end position="326"/>
    </location>
</feature>
<dbReference type="GeneTree" id="ENSGT00940000161608"/>
<dbReference type="InParanoid" id="A0A286ZQW9"/>
<reference evidence="10" key="3">
    <citation type="submission" date="2025-08" db="UniProtKB">
        <authorList>
            <consortium name="Ensembl"/>
        </authorList>
    </citation>
    <scope>IDENTIFICATION</scope>
</reference>
<keyword evidence="11" id="KW-1185">Reference proteome</keyword>
<feature type="compositionally biased region" description="Basic and acidic residues" evidence="8">
    <location>
        <begin position="284"/>
        <end position="312"/>
    </location>
</feature>
<feature type="transmembrane region" description="Helical" evidence="7">
    <location>
        <begin position="70"/>
        <end position="93"/>
    </location>
</feature>
<evidence type="ECO:0000256" key="1">
    <source>
        <dbReference type="ARBA" id="ARBA00004141"/>
    </source>
</evidence>
<keyword evidence="5 7" id="KW-0472">Membrane</keyword>
<dbReference type="Pfam" id="PF01529">
    <property type="entry name" value="DHHC"/>
    <property type="match status" value="1"/>
</dbReference>
<evidence type="ECO:0000256" key="2">
    <source>
        <dbReference type="ARBA" id="ARBA00022679"/>
    </source>
</evidence>
<dbReference type="PANTHER" id="PTHR22883:SF22">
    <property type="entry name" value="PALMITOYLTRANSFERASE ZDHHC11-RELATED"/>
    <property type="match status" value="1"/>
</dbReference>
<comment type="domain">
    <text evidence="7">The DHHC domain is required for palmitoyltransferase activity.</text>
</comment>
<keyword evidence="3 7" id="KW-0812">Transmembrane</keyword>
<feature type="region of interest" description="Disordered" evidence="8">
    <location>
        <begin position="555"/>
        <end position="576"/>
    </location>
</feature>
<feature type="compositionally biased region" description="Basic and acidic residues" evidence="8">
    <location>
        <begin position="555"/>
        <end position="564"/>
    </location>
</feature>
<feature type="transmembrane region" description="Helical" evidence="7">
    <location>
        <begin position="43"/>
        <end position="64"/>
    </location>
</feature>
<sequence length="732" mass="79445">MGLCAKSARQVLPEAQPTEEKMVVPPRMSRVNGWSKPLHKFQVACWVVFLVLTSTNFGIFIPLMPPYWRYTAYGVTGSIFLFHLVVHIIAVSINPAEKSVHQKNYLEPMPVFDRSKHAHVIQDLYCHLCETNVDPKTKHCSACNKCVLGFDHHCKWLNNCVGRKNYRYFFSSVVSALAGLLCMFAILSYLFVQFLVDPMQLRTDPHFAGISRDTWLLFLPFLPVRAKAPVLLLIGLLVLVIIMVGLLLLGHLFFFHLYLIKKKLSTYEYITQGRQQLQLNSSHGRRDSDSQKRPSQDAGHRRSSVRSREKHVGLLPPSQEPGSLSGVAPEAVAVPKGPVVILMPPLHSLTSTDLTSPAPSLDLTLSAPCPDMASTITLLPESISSALCPDKASTITLLSESILSAPYPDKASTTIILPESISSAPCPDKASTITLLPESISSAPCPDKASTITTLPESISSAPCPDKASTITLLSESILSAPYPDKASTITLLPESILSLQVSAVRPDTSPGSVRRREFLPPSIRESLSSLSTITSEGSASLKDEGDQVQIIRQPEKEDVDHTEGSVSGAQGPALAQPPERGLFAAVPPVEDPLESLPLQGALQVGGQDVWSMRAQRVRPAPTDSWMLESTVLTIPGQVELDPAEELPRRLQRDSLGPQPAHRVAPGAVPLSSWGAEGLPAFKGRYRVKVTPIASVGHSQSAEETPQSDTTEATVIMMPEGSELPDGAPKST</sequence>
<keyword evidence="2 7" id="KW-0808">Transferase</keyword>
<dbReference type="PANTHER" id="PTHR22883">
    <property type="entry name" value="ZINC FINGER DHHC DOMAIN CONTAINING PROTEIN"/>
    <property type="match status" value="1"/>
</dbReference>
<reference evidence="11" key="1">
    <citation type="submission" date="2009-11" db="EMBL/GenBank/DDBJ databases">
        <authorList>
            <consortium name="Porcine genome sequencing project"/>
        </authorList>
    </citation>
    <scope>NUCLEOTIDE SEQUENCE [LARGE SCALE GENOMIC DNA]</scope>
    <source>
        <strain evidence="11">Duroc</strain>
    </source>
</reference>
<proteinExistence type="inferred from homology"/>
<dbReference type="Ensembl" id="ENSSSCT00000049010.3">
    <property type="protein sequence ID" value="ENSSSCP00000033864.3"/>
    <property type="gene ID" value="ENSSSCG00000040193.3"/>
</dbReference>
<feature type="transmembrane region" description="Helical" evidence="7">
    <location>
        <begin position="168"/>
        <end position="192"/>
    </location>
</feature>
<comment type="subcellular location">
    <subcellularLocation>
        <location evidence="1">Membrane</location>
        <topology evidence="1">Multi-pass membrane protein</topology>
    </subcellularLocation>
</comment>
<dbReference type="GlyGen" id="A0A286ZQW9">
    <property type="glycosylation" value="1 site"/>
</dbReference>
<evidence type="ECO:0000256" key="7">
    <source>
        <dbReference type="RuleBase" id="RU079119"/>
    </source>
</evidence>
<organism evidence="10 11">
    <name type="scientific">Sus scrofa</name>
    <name type="common">Pig</name>
    <dbReference type="NCBI Taxonomy" id="9823"/>
    <lineage>
        <taxon>Eukaryota</taxon>
        <taxon>Metazoa</taxon>
        <taxon>Chordata</taxon>
        <taxon>Craniata</taxon>
        <taxon>Vertebrata</taxon>
        <taxon>Euteleostomi</taxon>
        <taxon>Mammalia</taxon>
        <taxon>Eutheria</taxon>
        <taxon>Laurasiatheria</taxon>
        <taxon>Artiodactyla</taxon>
        <taxon>Suina</taxon>
        <taxon>Suidae</taxon>
        <taxon>Sus</taxon>
    </lineage>
</organism>
<keyword evidence="6 7" id="KW-0012">Acyltransferase</keyword>
<evidence type="ECO:0000313" key="10">
    <source>
        <dbReference type="Ensembl" id="ENSSSCP00000033864.3"/>
    </source>
</evidence>
<reference evidence="10" key="2">
    <citation type="journal article" date="2020" name="Gigascience">
        <title>An improved pig reference genome sequence to enable pig genetics and genomics research.</title>
        <authorList>
            <person name="Warr A."/>
            <person name="Affara N."/>
            <person name="Aken B."/>
            <person name="Beiki H."/>
            <person name="Bickhart D.M."/>
            <person name="Billis K."/>
            <person name="Chow W."/>
            <person name="Eory L."/>
            <person name="Finlayson H.A."/>
            <person name="Flicek P."/>
            <person name="Giron C.G."/>
            <person name="Griffin D.K."/>
            <person name="Hall R."/>
            <person name="Hannum G."/>
            <person name="Hourlier T."/>
            <person name="Howe K."/>
            <person name="Hume D.A."/>
            <person name="Izuogu O."/>
            <person name="Kim K."/>
            <person name="Koren S."/>
            <person name="Liu H."/>
            <person name="Manchanda N."/>
            <person name="Martin F.J."/>
            <person name="Nonneman D.J."/>
            <person name="O'Connor R.E."/>
            <person name="Phillippy A.M."/>
            <person name="Rohrer G.A."/>
            <person name="Rosen B.D."/>
            <person name="Rund L.A."/>
            <person name="Sargent C.A."/>
            <person name="Schook L.B."/>
            <person name="Schroeder S.G."/>
            <person name="Schwartz A.S."/>
            <person name="Skinner B.M."/>
            <person name="Talbot R."/>
            <person name="Tseng E."/>
            <person name="Tuggle C.K."/>
            <person name="Watson M."/>
            <person name="Smith T.P.L."/>
            <person name="Archibald A.L."/>
        </authorList>
    </citation>
    <scope>NUCLEOTIDE SEQUENCE [LARGE SCALE GENOMIC DNA]</scope>
    <source>
        <strain evidence="10">Duroc</strain>
    </source>
</reference>
<dbReference type="GO" id="GO:0019706">
    <property type="term" value="F:protein-cysteine S-palmitoyltransferase activity"/>
    <property type="evidence" value="ECO:0000318"/>
    <property type="project" value="GO_Central"/>
</dbReference>
<dbReference type="InterPro" id="IPR039859">
    <property type="entry name" value="PFA4/ZDH16/20/ERF2-like"/>
</dbReference>
<evidence type="ECO:0000259" key="9">
    <source>
        <dbReference type="Pfam" id="PF01529"/>
    </source>
</evidence>
<comment type="catalytic activity">
    <reaction evidence="7">
        <text>L-cysteinyl-[protein] + hexadecanoyl-CoA = S-hexadecanoyl-L-cysteinyl-[protein] + CoA</text>
        <dbReference type="Rhea" id="RHEA:36683"/>
        <dbReference type="Rhea" id="RHEA-COMP:10131"/>
        <dbReference type="Rhea" id="RHEA-COMP:11032"/>
        <dbReference type="ChEBI" id="CHEBI:29950"/>
        <dbReference type="ChEBI" id="CHEBI:57287"/>
        <dbReference type="ChEBI" id="CHEBI:57379"/>
        <dbReference type="ChEBI" id="CHEBI:74151"/>
        <dbReference type="EC" id="2.3.1.225"/>
    </reaction>
</comment>
<evidence type="ECO:0000256" key="4">
    <source>
        <dbReference type="ARBA" id="ARBA00022989"/>
    </source>
</evidence>
<dbReference type="GO" id="GO:0016020">
    <property type="term" value="C:membrane"/>
    <property type="evidence" value="ECO:0007669"/>
    <property type="project" value="UniProtKB-SubCell"/>
</dbReference>
<evidence type="ECO:0000256" key="3">
    <source>
        <dbReference type="ARBA" id="ARBA00022692"/>
    </source>
</evidence>
<feature type="transmembrane region" description="Helical" evidence="7">
    <location>
        <begin position="230"/>
        <end position="255"/>
    </location>
</feature>
<feature type="domain" description="Palmitoyltransferase DHHC" evidence="9">
    <location>
        <begin position="122"/>
        <end position="272"/>
    </location>
</feature>
<evidence type="ECO:0000256" key="8">
    <source>
        <dbReference type="SAM" id="MobiDB-lite"/>
    </source>
</evidence>
<dbReference type="PROSITE" id="PS50216">
    <property type="entry name" value="DHHC"/>
    <property type="match status" value="1"/>
</dbReference>
<dbReference type="InterPro" id="IPR001594">
    <property type="entry name" value="Palmitoyltrfase_DHHC"/>
</dbReference>
<dbReference type="Bgee" id="ENSSSCG00000040193">
    <property type="expression patterns" value="Expressed in testis and 2 other cell types or tissues"/>
</dbReference>
<dbReference type="GO" id="GO:0006612">
    <property type="term" value="P:protein targeting to membrane"/>
    <property type="evidence" value="ECO:0000318"/>
    <property type="project" value="GO_Central"/>
</dbReference>
<accession>A0A286ZQW9</accession>
<dbReference type="AlphaFoldDB" id="A0A286ZQW9"/>
<dbReference type="Proteomes" id="UP000008227">
    <property type="component" value="Chromosome 16"/>
</dbReference>
<dbReference type="GO" id="GO:0005783">
    <property type="term" value="C:endoplasmic reticulum"/>
    <property type="evidence" value="ECO:0000318"/>
    <property type="project" value="GO_Central"/>
</dbReference>
<evidence type="ECO:0000313" key="11">
    <source>
        <dbReference type="Proteomes" id="UP000008227"/>
    </source>
</evidence>
<reference evidence="10" key="4">
    <citation type="submission" date="2025-09" db="UniProtKB">
        <authorList>
            <consortium name="Ensembl"/>
        </authorList>
    </citation>
    <scope>IDENTIFICATION</scope>
</reference>
<dbReference type="GO" id="GO:0140374">
    <property type="term" value="P:antiviral innate immune response"/>
    <property type="evidence" value="ECO:0000318"/>
    <property type="project" value="GO_Central"/>
</dbReference>
<name>A0A286ZQW9_PIG</name>